<comment type="catalytic activity">
    <reaction evidence="1">
        <text>ATP + protein L-histidine = ADP + protein N-phospho-L-histidine.</text>
        <dbReference type="EC" id="2.7.13.3"/>
    </reaction>
</comment>
<evidence type="ECO:0000256" key="3">
    <source>
        <dbReference type="ARBA" id="ARBA00012438"/>
    </source>
</evidence>
<evidence type="ECO:0000313" key="13">
    <source>
        <dbReference type="EMBL" id="SEK01731.1"/>
    </source>
</evidence>
<dbReference type="InterPro" id="IPR004358">
    <property type="entry name" value="Sig_transdc_His_kin-like_C"/>
</dbReference>
<dbReference type="InterPro" id="IPR050980">
    <property type="entry name" value="2C_sensor_his_kinase"/>
</dbReference>
<dbReference type="GO" id="GO:0000155">
    <property type="term" value="F:phosphorelay sensor kinase activity"/>
    <property type="evidence" value="ECO:0007669"/>
    <property type="project" value="InterPro"/>
</dbReference>
<evidence type="ECO:0000256" key="6">
    <source>
        <dbReference type="ARBA" id="ARBA00022679"/>
    </source>
</evidence>
<dbReference type="SMART" id="SM00388">
    <property type="entry name" value="HisKA"/>
    <property type="match status" value="1"/>
</dbReference>
<protein>
    <recommendedName>
        <fullName evidence="3">histidine kinase</fullName>
        <ecNumber evidence="3">2.7.13.3</ecNumber>
    </recommendedName>
</protein>
<dbReference type="PROSITE" id="PS50109">
    <property type="entry name" value="HIS_KIN"/>
    <property type="match status" value="1"/>
</dbReference>
<dbReference type="Pfam" id="PF00672">
    <property type="entry name" value="HAMP"/>
    <property type="match status" value="1"/>
</dbReference>
<proteinExistence type="predicted"/>
<dbReference type="SUPFAM" id="SSF55874">
    <property type="entry name" value="ATPase domain of HSP90 chaperone/DNA topoisomerase II/histidine kinase"/>
    <property type="match status" value="1"/>
</dbReference>
<keyword evidence="9" id="KW-0067">ATP-binding</keyword>
<dbReference type="InterPro" id="IPR036097">
    <property type="entry name" value="HisK_dim/P_sf"/>
</dbReference>
<evidence type="ECO:0000256" key="2">
    <source>
        <dbReference type="ARBA" id="ARBA00004651"/>
    </source>
</evidence>
<dbReference type="InterPro" id="IPR003661">
    <property type="entry name" value="HisK_dim/P_dom"/>
</dbReference>
<keyword evidence="4" id="KW-1003">Cell membrane</keyword>
<dbReference type="InterPro" id="IPR005467">
    <property type="entry name" value="His_kinase_dom"/>
</dbReference>
<dbReference type="EMBL" id="FNZM01000013">
    <property type="protein sequence ID" value="SEK01731.1"/>
    <property type="molecule type" value="Genomic_DNA"/>
</dbReference>
<evidence type="ECO:0000256" key="9">
    <source>
        <dbReference type="ARBA" id="ARBA00022840"/>
    </source>
</evidence>
<keyword evidence="8 13" id="KW-0418">Kinase</keyword>
<keyword evidence="10" id="KW-0472">Membrane</keyword>
<dbReference type="PANTHER" id="PTHR44936:SF10">
    <property type="entry name" value="SENSOR PROTEIN RSTB"/>
    <property type="match status" value="1"/>
</dbReference>
<keyword evidence="10" id="KW-1133">Transmembrane helix</keyword>
<dbReference type="PROSITE" id="PS50885">
    <property type="entry name" value="HAMP"/>
    <property type="match status" value="1"/>
</dbReference>
<feature type="domain" description="HAMP" evidence="12">
    <location>
        <begin position="166"/>
        <end position="218"/>
    </location>
</feature>
<gene>
    <name evidence="13" type="ORF">SAMN05216550_11378</name>
</gene>
<keyword evidence="10" id="KW-0812">Transmembrane</keyword>
<feature type="transmembrane region" description="Helical" evidence="10">
    <location>
        <begin position="146"/>
        <end position="166"/>
    </location>
</feature>
<organism evidence="13 14">
    <name type="scientific">Paraburkholderia tropica</name>
    <dbReference type="NCBI Taxonomy" id="92647"/>
    <lineage>
        <taxon>Bacteria</taxon>
        <taxon>Pseudomonadati</taxon>
        <taxon>Pseudomonadota</taxon>
        <taxon>Betaproteobacteria</taxon>
        <taxon>Burkholderiales</taxon>
        <taxon>Burkholderiaceae</taxon>
        <taxon>Paraburkholderia</taxon>
    </lineage>
</organism>
<accession>A0AAQ1GIV8</accession>
<dbReference type="InterPro" id="IPR036890">
    <property type="entry name" value="HATPase_C_sf"/>
</dbReference>
<dbReference type="CDD" id="cd00082">
    <property type="entry name" value="HisKA"/>
    <property type="match status" value="1"/>
</dbReference>
<feature type="domain" description="Histidine kinase" evidence="11">
    <location>
        <begin position="226"/>
        <end position="438"/>
    </location>
</feature>
<evidence type="ECO:0000256" key="8">
    <source>
        <dbReference type="ARBA" id="ARBA00022777"/>
    </source>
</evidence>
<evidence type="ECO:0000256" key="4">
    <source>
        <dbReference type="ARBA" id="ARBA00022475"/>
    </source>
</evidence>
<comment type="caution">
    <text evidence="13">The sequence shown here is derived from an EMBL/GenBank/DDBJ whole genome shotgun (WGS) entry which is preliminary data.</text>
</comment>
<feature type="transmembrane region" description="Helical" evidence="10">
    <location>
        <begin position="14"/>
        <end position="37"/>
    </location>
</feature>
<dbReference type="Gene3D" id="3.30.565.10">
    <property type="entry name" value="Histidine kinase-like ATPase, C-terminal domain"/>
    <property type="match status" value="1"/>
</dbReference>
<comment type="subcellular location">
    <subcellularLocation>
        <location evidence="2">Cell membrane</location>
        <topology evidence="2">Multi-pass membrane protein</topology>
    </subcellularLocation>
</comment>
<reference evidence="13 14" key="1">
    <citation type="submission" date="2016-10" db="EMBL/GenBank/DDBJ databases">
        <authorList>
            <person name="Varghese N."/>
            <person name="Submissions S."/>
        </authorList>
    </citation>
    <scope>NUCLEOTIDE SEQUENCE [LARGE SCALE GENOMIC DNA]</scope>
    <source>
        <strain evidence="13 14">LMG 22274</strain>
    </source>
</reference>
<keyword evidence="5" id="KW-0597">Phosphoprotein</keyword>
<dbReference type="SMART" id="SM00304">
    <property type="entry name" value="HAMP"/>
    <property type="match status" value="1"/>
</dbReference>
<dbReference type="AlphaFoldDB" id="A0AAQ1GIV8"/>
<dbReference type="Pfam" id="PF00512">
    <property type="entry name" value="HisKA"/>
    <property type="match status" value="1"/>
</dbReference>
<evidence type="ECO:0000256" key="5">
    <source>
        <dbReference type="ARBA" id="ARBA00022553"/>
    </source>
</evidence>
<dbReference type="InterPro" id="IPR003594">
    <property type="entry name" value="HATPase_dom"/>
</dbReference>
<evidence type="ECO:0000256" key="10">
    <source>
        <dbReference type="SAM" id="Phobius"/>
    </source>
</evidence>
<dbReference type="PRINTS" id="PR00344">
    <property type="entry name" value="BCTRLSENSOR"/>
</dbReference>
<dbReference type="GO" id="GO:0005524">
    <property type="term" value="F:ATP binding"/>
    <property type="evidence" value="ECO:0007669"/>
    <property type="project" value="UniProtKB-KW"/>
</dbReference>
<evidence type="ECO:0000256" key="1">
    <source>
        <dbReference type="ARBA" id="ARBA00000085"/>
    </source>
</evidence>
<dbReference type="SMART" id="SM00387">
    <property type="entry name" value="HATPase_c"/>
    <property type="match status" value="1"/>
</dbReference>
<evidence type="ECO:0000259" key="12">
    <source>
        <dbReference type="PROSITE" id="PS50885"/>
    </source>
</evidence>
<dbReference type="InterPro" id="IPR003660">
    <property type="entry name" value="HAMP_dom"/>
</dbReference>
<name>A0AAQ1GIV8_9BURK</name>
<dbReference type="Pfam" id="PF02518">
    <property type="entry name" value="HATPase_c"/>
    <property type="match status" value="1"/>
</dbReference>
<keyword evidence="6" id="KW-0808">Transferase</keyword>
<dbReference type="Gene3D" id="1.10.287.130">
    <property type="match status" value="1"/>
</dbReference>
<dbReference type="GO" id="GO:0005886">
    <property type="term" value="C:plasma membrane"/>
    <property type="evidence" value="ECO:0007669"/>
    <property type="project" value="UniProtKB-SubCell"/>
</dbReference>
<evidence type="ECO:0000256" key="7">
    <source>
        <dbReference type="ARBA" id="ARBA00022741"/>
    </source>
</evidence>
<dbReference type="EC" id="2.7.13.3" evidence="3"/>
<dbReference type="SUPFAM" id="SSF47384">
    <property type="entry name" value="Homodimeric domain of signal transducing histidine kinase"/>
    <property type="match status" value="1"/>
</dbReference>
<sequence>MTPMKLPFRPLDTLFGRLSLMIVGLVVLVHVMALLLIDKERAKIDAQRSLNNLVIAAQVRERDPVLAEHVADTLGIHYVGVAHAIEAGCPAPCTDTNGPLEESLRPRLGEGSHVVVEPDTSSVWVRQRDAKYWIVMPGFMPPLSRFMGFSALTLVFAIVTAVIFAWQVQRPVRELARAAREYRIGRGVHRVAQAGPHEVRELVSDFNDMVSELAESERERSVMLAGIAHDLRTPITRMQLRADLLATPKDRAAFLRETESMSRIVTQFLDFARENVSDSAFVSVDAHCRRDYGAHAGDSADTGATAAAEDADAGALVKLALHAGDGFMLPAVDLDRMLSNLIENALTYGEPPVEVSTKLADGRYVLRVRDHGAGVPEADLHRVQRPFVRLDAARGGDAHCGLGLAIVRRLVRHHDGAMDVANDPRGGFVVTMSFPYPRKAG</sequence>
<dbReference type="CDD" id="cd06225">
    <property type="entry name" value="HAMP"/>
    <property type="match status" value="1"/>
</dbReference>
<evidence type="ECO:0000259" key="11">
    <source>
        <dbReference type="PROSITE" id="PS50109"/>
    </source>
</evidence>
<keyword evidence="7" id="KW-0547">Nucleotide-binding</keyword>
<dbReference type="PANTHER" id="PTHR44936">
    <property type="entry name" value="SENSOR PROTEIN CREC"/>
    <property type="match status" value="1"/>
</dbReference>
<evidence type="ECO:0000313" key="14">
    <source>
        <dbReference type="Proteomes" id="UP000183529"/>
    </source>
</evidence>
<dbReference type="CDD" id="cd00075">
    <property type="entry name" value="HATPase"/>
    <property type="match status" value="1"/>
</dbReference>
<dbReference type="Proteomes" id="UP000183529">
    <property type="component" value="Unassembled WGS sequence"/>
</dbReference>